<evidence type="ECO:0000256" key="7">
    <source>
        <dbReference type="SAM" id="MobiDB-lite"/>
    </source>
</evidence>
<feature type="compositionally biased region" description="Basic and acidic residues" evidence="7">
    <location>
        <begin position="85"/>
        <end position="96"/>
    </location>
</feature>
<dbReference type="PROSITE" id="PS51795">
    <property type="entry name" value="ZF_FLZ"/>
    <property type="match status" value="1"/>
</dbReference>
<evidence type="ECO:0000313" key="9">
    <source>
        <dbReference type="EMBL" id="KAK4264892.1"/>
    </source>
</evidence>
<keyword evidence="10" id="KW-1185">Reference proteome</keyword>
<evidence type="ECO:0000256" key="5">
    <source>
        <dbReference type="ARBA" id="ARBA00022771"/>
    </source>
</evidence>
<evidence type="ECO:0000256" key="4">
    <source>
        <dbReference type="ARBA" id="ARBA00022723"/>
    </source>
</evidence>
<gene>
    <name evidence="9" type="ORF">QN277_026011</name>
</gene>
<evidence type="ECO:0000313" key="10">
    <source>
        <dbReference type="Proteomes" id="UP001293593"/>
    </source>
</evidence>
<name>A0AAE1MEX9_9FABA</name>
<dbReference type="Proteomes" id="UP001293593">
    <property type="component" value="Unassembled WGS sequence"/>
</dbReference>
<accession>A0AAE1MEX9</accession>
<feature type="domain" description="FLZ-type" evidence="8">
    <location>
        <begin position="50"/>
        <end position="94"/>
    </location>
</feature>
<organism evidence="9 10">
    <name type="scientific">Acacia crassicarpa</name>
    <name type="common">northern wattle</name>
    <dbReference type="NCBI Taxonomy" id="499986"/>
    <lineage>
        <taxon>Eukaryota</taxon>
        <taxon>Viridiplantae</taxon>
        <taxon>Streptophyta</taxon>
        <taxon>Embryophyta</taxon>
        <taxon>Tracheophyta</taxon>
        <taxon>Spermatophyta</taxon>
        <taxon>Magnoliopsida</taxon>
        <taxon>eudicotyledons</taxon>
        <taxon>Gunneridae</taxon>
        <taxon>Pentapetalae</taxon>
        <taxon>rosids</taxon>
        <taxon>fabids</taxon>
        <taxon>Fabales</taxon>
        <taxon>Fabaceae</taxon>
        <taxon>Caesalpinioideae</taxon>
        <taxon>mimosoid clade</taxon>
        <taxon>Acacieae</taxon>
        <taxon>Acacia</taxon>
    </lineage>
</organism>
<feature type="zinc finger region" description="FLZ-type" evidence="6">
    <location>
        <begin position="50"/>
        <end position="94"/>
    </location>
</feature>
<protein>
    <recommendedName>
        <fullName evidence="8">FLZ-type domain-containing protein</fullName>
    </recommendedName>
</protein>
<keyword evidence="3" id="KW-0963">Cytoplasm</keyword>
<dbReference type="AlphaFoldDB" id="A0AAE1MEX9"/>
<keyword evidence="4" id="KW-0479">Metal-binding</keyword>
<feature type="region of interest" description="Disordered" evidence="7">
    <location>
        <begin position="85"/>
        <end position="134"/>
    </location>
</feature>
<evidence type="ECO:0000256" key="1">
    <source>
        <dbReference type="ARBA" id="ARBA00004496"/>
    </source>
</evidence>
<keyword evidence="5" id="KW-0863">Zinc-finger</keyword>
<dbReference type="GO" id="GO:0005737">
    <property type="term" value="C:cytoplasm"/>
    <property type="evidence" value="ECO:0007669"/>
    <property type="project" value="UniProtKB-SubCell"/>
</dbReference>
<dbReference type="Pfam" id="PF04570">
    <property type="entry name" value="zf-FLZ"/>
    <property type="match status" value="1"/>
</dbReference>
<keyword evidence="5" id="KW-0862">Zinc</keyword>
<dbReference type="PANTHER" id="PTHR33059:SF76">
    <property type="entry name" value="FCS-LIKE ZINC FINGER 7"/>
    <property type="match status" value="1"/>
</dbReference>
<dbReference type="InterPro" id="IPR007650">
    <property type="entry name" value="Zf-FLZ_dom"/>
</dbReference>
<dbReference type="GO" id="GO:0008270">
    <property type="term" value="F:zinc ion binding"/>
    <property type="evidence" value="ECO:0007669"/>
    <property type="project" value="UniProtKB-KW"/>
</dbReference>
<proteinExistence type="inferred from homology"/>
<feature type="compositionally biased region" description="Polar residues" evidence="7">
    <location>
        <begin position="97"/>
        <end position="109"/>
    </location>
</feature>
<comment type="caution">
    <text evidence="9">The sequence shown here is derived from an EMBL/GenBank/DDBJ whole genome shotgun (WGS) entry which is preliminary data.</text>
</comment>
<evidence type="ECO:0000256" key="2">
    <source>
        <dbReference type="ARBA" id="ARBA00009374"/>
    </source>
</evidence>
<evidence type="ECO:0000256" key="6">
    <source>
        <dbReference type="PROSITE-ProRule" id="PRU01131"/>
    </source>
</evidence>
<evidence type="ECO:0000259" key="8">
    <source>
        <dbReference type="PROSITE" id="PS51795"/>
    </source>
</evidence>
<dbReference type="PANTHER" id="PTHR33059">
    <property type="entry name" value="FCS-LIKE ZINC FINGER 5"/>
    <property type="match status" value="1"/>
</dbReference>
<reference evidence="9" key="1">
    <citation type="submission" date="2023-10" db="EMBL/GenBank/DDBJ databases">
        <title>Chromosome-level genome of the transformable northern wattle, Acacia crassicarpa.</title>
        <authorList>
            <person name="Massaro I."/>
            <person name="Sinha N.R."/>
            <person name="Poethig S."/>
            <person name="Leichty A.R."/>
        </authorList>
    </citation>
    <scope>NUCLEOTIDE SEQUENCE</scope>
    <source>
        <strain evidence="9">Acra3RX</strain>
        <tissue evidence="9">Leaf</tissue>
    </source>
</reference>
<feature type="compositionally biased region" description="Low complexity" evidence="7">
    <location>
        <begin position="119"/>
        <end position="134"/>
    </location>
</feature>
<dbReference type="EMBL" id="JAWXYG010000008">
    <property type="protein sequence ID" value="KAK4264892.1"/>
    <property type="molecule type" value="Genomic_DNA"/>
</dbReference>
<evidence type="ECO:0000256" key="3">
    <source>
        <dbReference type="ARBA" id="ARBA00022490"/>
    </source>
</evidence>
<comment type="similarity">
    <text evidence="2">Belongs to the FLZ family.</text>
</comment>
<sequence length="134" mass="15008">MLVGKRRSGEGSILKRTSSITGINKEVSDTETILEAPPSDNNSIDNSIPHFLRTCRLCHRRLAAGRDIYMYRGDTAFCSFECREEQMKEDERKDNNQWKNKNKVSSMNKQQQDPPPPSTAAAAAQPHTTQLAAA</sequence>
<comment type="subcellular location">
    <subcellularLocation>
        <location evidence="1">Cytoplasm</location>
    </subcellularLocation>
</comment>